<dbReference type="Proteomes" id="UP000323583">
    <property type="component" value="Unassembled WGS sequence"/>
</dbReference>
<reference evidence="1 2" key="1">
    <citation type="submission" date="2019-06" db="EMBL/GenBank/DDBJ databases">
        <title>Vibrio cholerae phylogeny based on whole-genome sequencing reveals genetic diversity and population strucutre.</title>
        <authorList>
            <person name="Zhiqiu Y."/>
            <person name="Bin L."/>
            <person name="Lingyan J."/>
        </authorList>
    </citation>
    <scope>NUCLEOTIDE SEQUENCE [LARGE SCALE GENOMIC DNA]</scope>
    <source>
        <strain evidence="1 2">N2768</strain>
    </source>
</reference>
<dbReference type="AlphaFoldDB" id="A0A5C9QYR5"/>
<name>A0A5C9QYR5_VIBCL</name>
<organism evidence="1 2">
    <name type="scientific">Vibrio cholerae</name>
    <dbReference type="NCBI Taxonomy" id="666"/>
    <lineage>
        <taxon>Bacteria</taxon>
        <taxon>Pseudomonadati</taxon>
        <taxon>Pseudomonadota</taxon>
        <taxon>Gammaproteobacteria</taxon>
        <taxon>Vibrionales</taxon>
        <taxon>Vibrionaceae</taxon>
        <taxon>Vibrio</taxon>
    </lineage>
</organism>
<gene>
    <name evidence="1" type="ORF">FXE67_00430</name>
</gene>
<accession>A0A5C9QYR5</accession>
<evidence type="ECO:0000313" key="2">
    <source>
        <dbReference type="Proteomes" id="UP000323583"/>
    </source>
</evidence>
<proteinExistence type="predicted"/>
<evidence type="ECO:0000313" key="1">
    <source>
        <dbReference type="EMBL" id="TXY94562.1"/>
    </source>
</evidence>
<dbReference type="EMBL" id="VSGZ01000002">
    <property type="protein sequence ID" value="TXY94562.1"/>
    <property type="molecule type" value="Genomic_DNA"/>
</dbReference>
<protein>
    <submittedName>
        <fullName evidence="1">Uncharacterized protein</fullName>
    </submittedName>
</protein>
<sequence length="70" mass="7928">MKSHHVAFVMKVTLLVGVQGKHRHVRSIKKSKQKEPQLLWLFLLVRSSPYKGLSCINCLVRSIASVKPSC</sequence>
<comment type="caution">
    <text evidence="1">The sequence shown here is derived from an EMBL/GenBank/DDBJ whole genome shotgun (WGS) entry which is preliminary data.</text>
</comment>